<accession>A0A0F9ZWM8</accession>
<name>A0A0F9ZWM8_TRIHA</name>
<dbReference type="EMBL" id="JOKZ01000077">
    <property type="protein sequence ID" value="KKP04457.1"/>
    <property type="molecule type" value="Genomic_DNA"/>
</dbReference>
<dbReference type="InterPro" id="IPR056884">
    <property type="entry name" value="NPHP3-like_N"/>
</dbReference>
<evidence type="ECO:0000259" key="2">
    <source>
        <dbReference type="Pfam" id="PF24883"/>
    </source>
</evidence>
<keyword evidence="1" id="KW-0677">Repeat</keyword>
<evidence type="ECO:0000313" key="5">
    <source>
        <dbReference type="Proteomes" id="UP000034112"/>
    </source>
</evidence>
<feature type="domain" description="Nephrocystin 3-like N-terminal" evidence="2">
    <location>
        <begin position="275"/>
        <end position="444"/>
    </location>
</feature>
<reference evidence="5" key="1">
    <citation type="journal article" date="2015" name="Genome Announc.">
        <title>Draft whole-genome sequence of the biocontrol agent Trichoderma harzianum T6776.</title>
        <authorList>
            <person name="Baroncelli R."/>
            <person name="Piaggeschi G."/>
            <person name="Fiorini L."/>
            <person name="Bertolini E."/>
            <person name="Zapparata A."/>
            <person name="Pe M.E."/>
            <person name="Sarrocco S."/>
            <person name="Vannacci G."/>
        </authorList>
    </citation>
    <scope>NUCLEOTIDE SEQUENCE [LARGE SCALE GENOMIC DNA]</scope>
    <source>
        <strain evidence="5">T6776</strain>
    </source>
</reference>
<gene>
    <name evidence="4" type="ORF">THAR02_03464</name>
</gene>
<dbReference type="Proteomes" id="UP000034112">
    <property type="component" value="Unassembled WGS sequence"/>
</dbReference>
<proteinExistence type="predicted"/>
<dbReference type="PANTHER" id="PTHR10039">
    <property type="entry name" value="AMELOGENIN"/>
    <property type="match status" value="1"/>
</dbReference>
<dbReference type="SUPFAM" id="SSF52540">
    <property type="entry name" value="P-loop containing nucleoside triphosphate hydrolases"/>
    <property type="match status" value="1"/>
</dbReference>
<evidence type="ECO:0000256" key="1">
    <source>
        <dbReference type="ARBA" id="ARBA00022737"/>
    </source>
</evidence>
<protein>
    <submittedName>
        <fullName evidence="4">Uncharacterized protein</fullName>
    </submittedName>
</protein>
<dbReference type="Gene3D" id="3.40.50.300">
    <property type="entry name" value="P-loop containing nucleotide triphosphate hydrolases"/>
    <property type="match status" value="1"/>
</dbReference>
<dbReference type="AlphaFoldDB" id="A0A0F9ZWM8"/>
<dbReference type="PANTHER" id="PTHR10039:SF5">
    <property type="entry name" value="NACHT DOMAIN-CONTAINING PROTEIN"/>
    <property type="match status" value="1"/>
</dbReference>
<dbReference type="InterPro" id="IPR056693">
    <property type="entry name" value="DUF7791"/>
</dbReference>
<evidence type="ECO:0000259" key="3">
    <source>
        <dbReference type="Pfam" id="PF25053"/>
    </source>
</evidence>
<comment type="caution">
    <text evidence="4">The sequence shown here is derived from an EMBL/GenBank/DDBJ whole genome shotgun (WGS) entry which is preliminary data.</text>
</comment>
<feature type="domain" description="DUF7791" evidence="3">
    <location>
        <begin position="556"/>
        <end position="662"/>
    </location>
</feature>
<dbReference type="Pfam" id="PF24883">
    <property type="entry name" value="NPHP3_N"/>
    <property type="match status" value="1"/>
</dbReference>
<dbReference type="Pfam" id="PF25053">
    <property type="entry name" value="DUF7791"/>
    <property type="match status" value="1"/>
</dbReference>
<dbReference type="InterPro" id="IPR027417">
    <property type="entry name" value="P-loop_NTPase"/>
</dbReference>
<evidence type="ECO:0000313" key="4">
    <source>
        <dbReference type="EMBL" id="KKP04457.1"/>
    </source>
</evidence>
<organism evidence="4 5">
    <name type="scientific">Trichoderma harzianum</name>
    <name type="common">Hypocrea lixii</name>
    <dbReference type="NCBI Taxonomy" id="5544"/>
    <lineage>
        <taxon>Eukaryota</taxon>
        <taxon>Fungi</taxon>
        <taxon>Dikarya</taxon>
        <taxon>Ascomycota</taxon>
        <taxon>Pezizomycotina</taxon>
        <taxon>Sordariomycetes</taxon>
        <taxon>Hypocreomycetidae</taxon>
        <taxon>Hypocreales</taxon>
        <taxon>Hypocreaceae</taxon>
        <taxon>Trichoderma</taxon>
    </lineage>
</organism>
<sequence length="710" mass="80602">MDPVNAVGIAAAVIQFADYGLRLIQSAYKLYESPSGQKSEHIELSVMSQDLSCLADAIGTKLDESHGAAGEIFLRLHGECKSTNDELQIILKKLKIQGSTKITQAADGLRVAFKQEAAADKIQRLEYRLNQIRDQMNVGLLYLLLDEAGKNGVTLRQFARQQADLIATLERIDGTTKKFSTGIIGLIDDLPVKNRREADEMVRYMLSDKWQTTKYAKQTVFDESQDDEKHRKLCQSLHFESRKHRETSIPKRHASTFEWIFHEPRTSEDGYTLGSDFPLWLQSKSQDIYWITGKPGAGKSTLVKFISQDSRFKVLLQKWATGSPLLIIRFFSWTSGMSKLQKSQEGLFRTLLLEAIQQRPQLAIDIFPARWFLLQSFDGNIDLPAPTMDELRDAFQTLLCATRDFKMALLIDGLDEFDEDHQDLVGLLHDANVETGVKICASSRPWNIFRDAYGECPMLQLENLTREDIKSFVQERLQLGPGYTDLAATNPKAAYKIITDIVDKSQGVFLWVSVMSGFLRAALQEGTGISDLRAIIDDLPSEVADLFRYMWDRTSERFRAEASQYFRLMKICQEHQTNLLALTLWFGDKDFPVEFNTASVTNTYLTGVIKTLERRLMSRTGGLLELVSRNDDNKREPRDVCVYYMHRTANDWANDNLVSISLATDPGFDPFFWFVKGQALSIIYTTKPNANNLAELTDWPSVCHIASLVP</sequence>
<dbReference type="OMA" id="MQDRREW"/>
<dbReference type="OrthoDB" id="443402at2759"/>